<proteinExistence type="predicted"/>
<reference evidence="2 3" key="2">
    <citation type="submission" date="2019-09" db="EMBL/GenBank/DDBJ databases">
        <authorList>
            <person name="Jin C."/>
        </authorList>
    </citation>
    <scope>NUCLEOTIDE SEQUENCE [LARGE SCALE GENOMIC DNA]</scope>
    <source>
        <strain evidence="2 3">AN110305</strain>
    </source>
</reference>
<accession>A0A5B2XQA5</accession>
<dbReference type="Proteomes" id="UP000323454">
    <property type="component" value="Unassembled WGS sequence"/>
</dbReference>
<dbReference type="SUPFAM" id="SSF56281">
    <property type="entry name" value="Metallo-hydrolase/oxidoreductase"/>
    <property type="match status" value="1"/>
</dbReference>
<name>A0A5B2XQA5_9PSEU</name>
<sequence length="272" mass="29595">MTDGRWIEVGDRVLVRRYEELDLSLGLVVGEEGCLVIDTGGDQTQGAEWAALVREVTPLPRQVLLTHSHFDHSFGTRPFLPCPVWAHRRCRADLAATGVEQRDKWARHYRESGQTDIGDRIAEVELVLPDRLVDDTADLDLGGRVVTLHHFGPAHSDHDLVALVRDADLVFAGDLVEQGAPPSFGGAWPARWPSVLDGILGLGTTTVLPGHGEPVDRDFVLAQRNELAVVAELCRAVAAGELAEDEAVRRSPYPAEFTRSALSRPAGIDAVG</sequence>
<evidence type="ECO:0000313" key="2">
    <source>
        <dbReference type="EMBL" id="KAA2265255.1"/>
    </source>
</evidence>
<dbReference type="PANTHER" id="PTHR42951:SF4">
    <property type="entry name" value="ACYL-COENZYME A THIOESTERASE MBLAC2"/>
    <property type="match status" value="1"/>
</dbReference>
<dbReference type="AlphaFoldDB" id="A0A5B2XQA5"/>
<evidence type="ECO:0000259" key="1">
    <source>
        <dbReference type="SMART" id="SM00849"/>
    </source>
</evidence>
<dbReference type="InterPro" id="IPR050855">
    <property type="entry name" value="NDM-1-like"/>
</dbReference>
<dbReference type="EMBL" id="VUOB01000008">
    <property type="protein sequence ID" value="KAA2265255.1"/>
    <property type="molecule type" value="Genomic_DNA"/>
</dbReference>
<dbReference type="SMART" id="SM00849">
    <property type="entry name" value="Lactamase_B"/>
    <property type="match status" value="1"/>
</dbReference>
<dbReference type="InterPro" id="IPR001279">
    <property type="entry name" value="Metallo-B-lactamas"/>
</dbReference>
<evidence type="ECO:0000313" key="3">
    <source>
        <dbReference type="Proteomes" id="UP000323454"/>
    </source>
</evidence>
<dbReference type="InterPro" id="IPR036866">
    <property type="entry name" value="RibonucZ/Hydroxyglut_hydro"/>
</dbReference>
<organism evidence="2 3">
    <name type="scientific">Solihabitans fulvus</name>
    <dbReference type="NCBI Taxonomy" id="1892852"/>
    <lineage>
        <taxon>Bacteria</taxon>
        <taxon>Bacillati</taxon>
        <taxon>Actinomycetota</taxon>
        <taxon>Actinomycetes</taxon>
        <taxon>Pseudonocardiales</taxon>
        <taxon>Pseudonocardiaceae</taxon>
        <taxon>Solihabitans</taxon>
    </lineage>
</organism>
<dbReference type="RefSeq" id="WP_149848296.1">
    <property type="nucleotide sequence ID" value="NZ_VUOB01000008.1"/>
</dbReference>
<dbReference type="GO" id="GO:0016787">
    <property type="term" value="F:hydrolase activity"/>
    <property type="evidence" value="ECO:0007669"/>
    <property type="project" value="UniProtKB-KW"/>
</dbReference>
<reference evidence="2 3" key="1">
    <citation type="submission" date="2019-09" db="EMBL/GenBank/DDBJ databases">
        <title>Goodfellowia gen. nov., a new genus of the Pseudonocardineae related to Actinoalloteichus, containing Goodfellowia coeruleoviolacea gen. nov., comb. nov. gen. nov., comb. nov.</title>
        <authorList>
            <person name="Labeda D."/>
        </authorList>
    </citation>
    <scope>NUCLEOTIDE SEQUENCE [LARGE SCALE GENOMIC DNA]</scope>
    <source>
        <strain evidence="2 3">AN110305</strain>
    </source>
</reference>
<keyword evidence="2" id="KW-0378">Hydrolase</keyword>
<keyword evidence="3" id="KW-1185">Reference proteome</keyword>
<comment type="caution">
    <text evidence="2">The sequence shown here is derived from an EMBL/GenBank/DDBJ whole genome shotgun (WGS) entry which is preliminary data.</text>
</comment>
<feature type="domain" description="Metallo-beta-lactamase" evidence="1">
    <location>
        <begin position="22"/>
        <end position="211"/>
    </location>
</feature>
<gene>
    <name evidence="2" type="ORF">F0L68_05300</name>
</gene>
<dbReference type="PANTHER" id="PTHR42951">
    <property type="entry name" value="METALLO-BETA-LACTAMASE DOMAIN-CONTAINING"/>
    <property type="match status" value="1"/>
</dbReference>
<dbReference type="Gene3D" id="3.60.15.10">
    <property type="entry name" value="Ribonuclease Z/Hydroxyacylglutathione hydrolase-like"/>
    <property type="match status" value="1"/>
</dbReference>
<protein>
    <submittedName>
        <fullName evidence="2">MBL fold metallo-hydrolase</fullName>
    </submittedName>
</protein>
<dbReference type="Pfam" id="PF00753">
    <property type="entry name" value="Lactamase_B"/>
    <property type="match status" value="1"/>
</dbReference>
<dbReference type="CDD" id="cd16282">
    <property type="entry name" value="metallo-hydrolase-like_MBL-fold"/>
    <property type="match status" value="1"/>
</dbReference>
<dbReference type="OrthoDB" id="2273115at2"/>